<dbReference type="EMBL" id="WNUR01001131">
    <property type="protein sequence ID" value="MDZ7543388.1"/>
    <property type="molecule type" value="Genomic_DNA"/>
</dbReference>
<dbReference type="InterPro" id="IPR013785">
    <property type="entry name" value="Aldolase_TIM"/>
</dbReference>
<organism evidence="7 8">
    <name type="scientific">Clostridium perfringens</name>
    <dbReference type="NCBI Taxonomy" id="1502"/>
    <lineage>
        <taxon>Bacteria</taxon>
        <taxon>Bacillati</taxon>
        <taxon>Bacillota</taxon>
        <taxon>Clostridia</taxon>
        <taxon>Eubacteriales</taxon>
        <taxon>Clostridiaceae</taxon>
        <taxon>Clostridium</taxon>
    </lineage>
</organism>
<dbReference type="InterPro" id="IPR058240">
    <property type="entry name" value="rSAM_sf"/>
</dbReference>
<protein>
    <submittedName>
        <fullName evidence="7">Radical SAM protein</fullName>
    </submittedName>
</protein>
<dbReference type="SUPFAM" id="SSF102114">
    <property type="entry name" value="Radical SAM enzymes"/>
    <property type="match status" value="1"/>
</dbReference>
<keyword evidence="4" id="KW-0411">Iron-sulfur</keyword>
<dbReference type="Gene3D" id="3.20.20.70">
    <property type="entry name" value="Aldolase class I"/>
    <property type="match status" value="1"/>
</dbReference>
<dbReference type="AlphaFoldDB" id="A0AAW9KMX8"/>
<reference evidence="7" key="1">
    <citation type="submission" date="2019-11" db="EMBL/GenBank/DDBJ databases">
        <title>Characterization of Clostridium perfringens isolates from swine manure treated agricultural soils.</title>
        <authorList>
            <person name="Wushke S.T."/>
        </authorList>
    </citation>
    <scope>NUCLEOTIDE SEQUENCE</scope>
    <source>
        <strain evidence="7">X62</strain>
    </source>
</reference>
<evidence type="ECO:0000313" key="7">
    <source>
        <dbReference type="EMBL" id="MDZ7543388.1"/>
    </source>
</evidence>
<proteinExistence type="predicted"/>
<evidence type="ECO:0000256" key="3">
    <source>
        <dbReference type="ARBA" id="ARBA00023004"/>
    </source>
</evidence>
<dbReference type="PANTHER" id="PTHR22960">
    <property type="entry name" value="MOLYBDOPTERIN COFACTOR SYNTHESIS PROTEIN A"/>
    <property type="match status" value="1"/>
</dbReference>
<dbReference type="PROSITE" id="PS51918">
    <property type="entry name" value="RADICAL_SAM"/>
    <property type="match status" value="1"/>
</dbReference>
<evidence type="ECO:0000256" key="2">
    <source>
        <dbReference type="ARBA" id="ARBA00022723"/>
    </source>
</evidence>
<feature type="domain" description="Radical SAM core" evidence="6">
    <location>
        <begin position="1"/>
        <end position="151"/>
    </location>
</feature>
<dbReference type="GO" id="GO:0051536">
    <property type="term" value="F:iron-sulfur cluster binding"/>
    <property type="evidence" value="ECO:0007669"/>
    <property type="project" value="UniProtKB-KW"/>
</dbReference>
<keyword evidence="3" id="KW-0408">Iron</keyword>
<keyword evidence="5" id="KW-0501">Molybdenum cofactor biosynthesis</keyword>
<evidence type="ECO:0000256" key="4">
    <source>
        <dbReference type="ARBA" id="ARBA00023014"/>
    </source>
</evidence>
<dbReference type="Pfam" id="PF04055">
    <property type="entry name" value="Radical_SAM"/>
    <property type="match status" value="1"/>
</dbReference>
<dbReference type="GO" id="GO:0061798">
    <property type="term" value="F:GTP 3',8'-cyclase activity"/>
    <property type="evidence" value="ECO:0007669"/>
    <property type="project" value="TreeGrafter"/>
</dbReference>
<dbReference type="Proteomes" id="UP001288944">
    <property type="component" value="Unassembled WGS sequence"/>
</dbReference>
<name>A0AAW9KMX8_CLOPF</name>
<accession>A0AAW9KMX8</accession>
<evidence type="ECO:0000259" key="6">
    <source>
        <dbReference type="PROSITE" id="PS51918"/>
    </source>
</evidence>
<dbReference type="GO" id="GO:0061799">
    <property type="term" value="F:cyclic pyranopterin monophosphate synthase activity"/>
    <property type="evidence" value="ECO:0007669"/>
    <property type="project" value="TreeGrafter"/>
</dbReference>
<gene>
    <name evidence="7" type="ORF">GNF83_19860</name>
</gene>
<evidence type="ECO:0000313" key="8">
    <source>
        <dbReference type="Proteomes" id="UP001288944"/>
    </source>
</evidence>
<keyword evidence="2" id="KW-0479">Metal-binding</keyword>
<dbReference type="GO" id="GO:0046872">
    <property type="term" value="F:metal ion binding"/>
    <property type="evidence" value="ECO:0007669"/>
    <property type="project" value="UniProtKB-KW"/>
</dbReference>
<sequence length="151" mass="16997">YKIVLESSKLGIKKIRFTGGEPLLRKGIVEIIDKINKIDEIEEIYLTTNGILLEDKLDQLVKSGLTGVNISLDSLREDRFRTLTRVGELKKVLSAINKCLLLGINVKINTVMIDGINNDEISDFIKLTIEKPIDVRFIELMPIGVGNRYKG</sequence>
<evidence type="ECO:0000256" key="5">
    <source>
        <dbReference type="ARBA" id="ARBA00023150"/>
    </source>
</evidence>
<evidence type="ECO:0000256" key="1">
    <source>
        <dbReference type="ARBA" id="ARBA00022691"/>
    </source>
</evidence>
<feature type="non-terminal residue" evidence="7">
    <location>
        <position position="151"/>
    </location>
</feature>
<comment type="caution">
    <text evidence="7">The sequence shown here is derived from an EMBL/GenBank/DDBJ whole genome shotgun (WGS) entry which is preliminary data.</text>
</comment>
<dbReference type="GO" id="GO:0006777">
    <property type="term" value="P:Mo-molybdopterin cofactor biosynthetic process"/>
    <property type="evidence" value="ECO:0007669"/>
    <property type="project" value="UniProtKB-KW"/>
</dbReference>
<dbReference type="InterPro" id="IPR007197">
    <property type="entry name" value="rSAM"/>
</dbReference>
<dbReference type="CDD" id="cd01335">
    <property type="entry name" value="Radical_SAM"/>
    <property type="match status" value="1"/>
</dbReference>
<feature type="non-terminal residue" evidence="7">
    <location>
        <position position="1"/>
    </location>
</feature>
<dbReference type="InterPro" id="IPR050105">
    <property type="entry name" value="MoCo_biosynth_MoaA/MoaC"/>
</dbReference>
<dbReference type="PANTHER" id="PTHR22960:SF0">
    <property type="entry name" value="MOLYBDENUM COFACTOR BIOSYNTHESIS PROTEIN 1"/>
    <property type="match status" value="1"/>
</dbReference>
<keyword evidence="1" id="KW-0949">S-adenosyl-L-methionine</keyword>